<evidence type="ECO:0000313" key="2">
    <source>
        <dbReference type="Proteomes" id="UP000032142"/>
    </source>
</evidence>
<evidence type="ECO:0000313" key="1">
    <source>
        <dbReference type="EMBL" id="KHG19986.1"/>
    </source>
</evidence>
<organism evidence="1 2">
    <name type="scientific">Gossypium arboreum</name>
    <name type="common">Tree cotton</name>
    <name type="synonym">Gossypium nanking</name>
    <dbReference type="NCBI Taxonomy" id="29729"/>
    <lineage>
        <taxon>Eukaryota</taxon>
        <taxon>Viridiplantae</taxon>
        <taxon>Streptophyta</taxon>
        <taxon>Embryophyta</taxon>
        <taxon>Tracheophyta</taxon>
        <taxon>Spermatophyta</taxon>
        <taxon>Magnoliopsida</taxon>
        <taxon>eudicotyledons</taxon>
        <taxon>Gunneridae</taxon>
        <taxon>Pentapetalae</taxon>
        <taxon>rosids</taxon>
        <taxon>malvids</taxon>
        <taxon>Malvales</taxon>
        <taxon>Malvaceae</taxon>
        <taxon>Malvoideae</taxon>
        <taxon>Gossypium</taxon>
    </lineage>
</organism>
<dbReference type="EMBL" id="KN414512">
    <property type="protein sequence ID" value="KHG19986.1"/>
    <property type="molecule type" value="Genomic_DNA"/>
</dbReference>
<proteinExistence type="predicted"/>
<name>A0A0B0P9G1_GOSAR</name>
<sequence>MSGLFRIELNLGSTGTRLCDTLIVSRASILPNGHGRMAYLCEEVQAVLISHVGLFSPFWPISRSFYSPMLT</sequence>
<protein>
    <submittedName>
        <fullName evidence="1">Lipoyl synthase</fullName>
    </submittedName>
</protein>
<reference evidence="2" key="1">
    <citation type="submission" date="2014-09" db="EMBL/GenBank/DDBJ databases">
        <authorList>
            <person name="Mudge J."/>
            <person name="Ramaraj T."/>
            <person name="Lindquist I.E."/>
            <person name="Bharti A.K."/>
            <person name="Sundararajan A."/>
            <person name="Cameron C.T."/>
            <person name="Woodward J.E."/>
            <person name="May G.D."/>
            <person name="Brubaker C."/>
            <person name="Broadhvest J."/>
            <person name="Wilkins T.A."/>
        </authorList>
    </citation>
    <scope>NUCLEOTIDE SEQUENCE</scope>
    <source>
        <strain evidence="2">cv. AKA8401</strain>
    </source>
</reference>
<gene>
    <name evidence="1" type="ORF">F383_24722</name>
</gene>
<accession>A0A0B0P9G1</accession>
<dbReference type="AlphaFoldDB" id="A0A0B0P9G1"/>
<keyword evidence="2" id="KW-1185">Reference proteome</keyword>
<dbReference type="Proteomes" id="UP000032142">
    <property type="component" value="Unassembled WGS sequence"/>
</dbReference>